<dbReference type="InterPro" id="IPR036047">
    <property type="entry name" value="F-box-like_dom_sf"/>
</dbReference>
<dbReference type="SMART" id="SM00256">
    <property type="entry name" value="FBOX"/>
    <property type="match status" value="1"/>
</dbReference>
<dbReference type="InterPro" id="IPR044809">
    <property type="entry name" value="AUF1-like"/>
</dbReference>
<sequence length="327" mass="38464">MLELYLTWIVVLVTLHKQKHRIIRRMNEIEKLDAEDDSSFGRLPEDVVLQILNKLINLKTLCVCKLVSKRFNLIVSQVDVISLTSSADSFASPSSLGWSAIWSLLLFRRVKSIRIQVPSSFDSHDLFKWKVNFKISPDSILVLSPNLVYHKKELDVNENNHQEEEEIEDEEEDMEVTIKTFDMLKECLKDVLMRIELLFHVIRLPLLKMVSIMDSSKRGKISLSGAKVAEFKSWLFSYETMKQKLYYLPTDCRISECYVPFLELPVSRYVMKGVYLYLLEWSDHLPDDQYDRFTKIDDDFEDKDEAAYSEAMVEIFKNHRGRIKRME</sequence>
<feature type="coiled-coil region" evidence="1">
    <location>
        <begin position="153"/>
        <end position="180"/>
    </location>
</feature>
<proteinExistence type="predicted"/>
<evidence type="ECO:0000313" key="3">
    <source>
        <dbReference type="EMBL" id="GJT10877.1"/>
    </source>
</evidence>
<dbReference type="InterPro" id="IPR001810">
    <property type="entry name" value="F-box_dom"/>
</dbReference>
<dbReference type="EMBL" id="BQNB010013022">
    <property type="protein sequence ID" value="GJT10877.1"/>
    <property type="molecule type" value="Genomic_DNA"/>
</dbReference>
<name>A0ABQ5B9U6_9ASTR</name>
<dbReference type="Gene3D" id="1.20.1280.50">
    <property type="match status" value="1"/>
</dbReference>
<dbReference type="CDD" id="cd09917">
    <property type="entry name" value="F-box_SF"/>
    <property type="match status" value="1"/>
</dbReference>
<reference evidence="3" key="1">
    <citation type="journal article" date="2022" name="Int. J. Mol. Sci.">
        <title>Draft Genome of Tanacetum Coccineum: Genomic Comparison of Closely Related Tanacetum-Family Plants.</title>
        <authorList>
            <person name="Yamashiro T."/>
            <person name="Shiraishi A."/>
            <person name="Nakayama K."/>
            <person name="Satake H."/>
        </authorList>
    </citation>
    <scope>NUCLEOTIDE SEQUENCE</scope>
</reference>
<comment type="caution">
    <text evidence="3">The sequence shown here is derived from an EMBL/GenBank/DDBJ whole genome shotgun (WGS) entry which is preliminary data.</text>
</comment>
<dbReference type="Proteomes" id="UP001151760">
    <property type="component" value="Unassembled WGS sequence"/>
</dbReference>
<evidence type="ECO:0000313" key="4">
    <source>
        <dbReference type="Proteomes" id="UP001151760"/>
    </source>
</evidence>
<reference evidence="3" key="2">
    <citation type="submission" date="2022-01" db="EMBL/GenBank/DDBJ databases">
        <authorList>
            <person name="Yamashiro T."/>
            <person name="Shiraishi A."/>
            <person name="Satake H."/>
            <person name="Nakayama K."/>
        </authorList>
    </citation>
    <scope>NUCLEOTIDE SEQUENCE</scope>
</reference>
<accession>A0ABQ5B9U6</accession>
<evidence type="ECO:0000256" key="1">
    <source>
        <dbReference type="SAM" id="Coils"/>
    </source>
</evidence>
<protein>
    <submittedName>
        <fullName evidence="3">F-box domain containing protein</fullName>
    </submittedName>
</protein>
<keyword evidence="1" id="KW-0175">Coiled coil</keyword>
<keyword evidence="4" id="KW-1185">Reference proteome</keyword>
<feature type="domain" description="F-box" evidence="2">
    <location>
        <begin position="43"/>
        <end position="84"/>
    </location>
</feature>
<dbReference type="SUPFAM" id="SSF81383">
    <property type="entry name" value="F-box domain"/>
    <property type="match status" value="1"/>
</dbReference>
<dbReference type="PANTHER" id="PTHR31215">
    <property type="entry name" value="OS05G0510400 PROTEIN-RELATED"/>
    <property type="match status" value="1"/>
</dbReference>
<gene>
    <name evidence="3" type="ORF">Tco_0857919</name>
</gene>
<organism evidence="3 4">
    <name type="scientific">Tanacetum coccineum</name>
    <dbReference type="NCBI Taxonomy" id="301880"/>
    <lineage>
        <taxon>Eukaryota</taxon>
        <taxon>Viridiplantae</taxon>
        <taxon>Streptophyta</taxon>
        <taxon>Embryophyta</taxon>
        <taxon>Tracheophyta</taxon>
        <taxon>Spermatophyta</taxon>
        <taxon>Magnoliopsida</taxon>
        <taxon>eudicotyledons</taxon>
        <taxon>Gunneridae</taxon>
        <taxon>Pentapetalae</taxon>
        <taxon>asterids</taxon>
        <taxon>campanulids</taxon>
        <taxon>Asterales</taxon>
        <taxon>Asteraceae</taxon>
        <taxon>Asteroideae</taxon>
        <taxon>Anthemideae</taxon>
        <taxon>Anthemidinae</taxon>
        <taxon>Tanacetum</taxon>
    </lineage>
</organism>
<evidence type="ECO:0000259" key="2">
    <source>
        <dbReference type="SMART" id="SM00256"/>
    </source>
</evidence>
<dbReference type="Pfam" id="PF12937">
    <property type="entry name" value="F-box-like"/>
    <property type="match status" value="1"/>
</dbReference>